<accession>A0A117I383</accession>
<proteinExistence type="predicted"/>
<reference evidence="1 2" key="1">
    <citation type="journal article" date="2016" name="Genome Announc.">
        <title>Draft Genome Sequence of Paenibacillus amylolyticus Heshi-A3, Isolated from Fermented Rice Bran in a Japanese Fermented Seafood Dish.</title>
        <authorList>
            <person name="Akuzawa S."/>
            <person name="Nagaoka J."/>
            <person name="Kanekatsu M."/>
            <person name="Kubota E."/>
            <person name="Ohtake R."/>
            <person name="Suzuki T."/>
            <person name="Kanesaki Y."/>
        </authorList>
    </citation>
    <scope>NUCLEOTIDE SEQUENCE [LARGE SCALE GENOMIC DNA]</scope>
    <source>
        <strain evidence="1 2">Heshi-A3</strain>
    </source>
</reference>
<dbReference type="Proteomes" id="UP000069697">
    <property type="component" value="Unassembled WGS sequence"/>
</dbReference>
<protein>
    <submittedName>
        <fullName evidence="1">Uncharacterized protein</fullName>
    </submittedName>
</protein>
<sequence>MNLAKLFEAAKQKNYTRVVEPVSDSDEFDYWNMGIYELKLNEQGAENNEYSLDEEGNVRELNFGGIAGNNPITFRFE</sequence>
<comment type="caution">
    <text evidence="1">The sequence shown here is derived from an EMBL/GenBank/DDBJ whole genome shotgun (WGS) entry which is preliminary data.</text>
</comment>
<dbReference type="RefSeq" id="WP_062837295.1">
    <property type="nucleotide sequence ID" value="NZ_BCNV01000006.1"/>
</dbReference>
<reference evidence="2" key="2">
    <citation type="submission" date="2016-01" db="EMBL/GenBank/DDBJ databases">
        <title>Draft Genome Sequence of Paenibacillus amylolyticus Heshi-A3 that Was Isolated from Fermented Rice Bran with Aging Salted Mackerel, Which Was Named Heshiko as Traditional Fermented Seafood in Japan.</title>
        <authorList>
            <person name="Akuzawa S."/>
            <person name="Nakagawa J."/>
            <person name="Kanekatsu T."/>
            <person name="Kubota E."/>
            <person name="Ohtake R."/>
            <person name="Suzuki T."/>
            <person name="Kanesaki Y."/>
        </authorList>
    </citation>
    <scope>NUCLEOTIDE SEQUENCE [LARGE SCALE GENOMIC DNA]</scope>
    <source>
        <strain evidence="2">Heshi-A3</strain>
    </source>
</reference>
<name>A0A117I383_PAEAM</name>
<evidence type="ECO:0000313" key="2">
    <source>
        <dbReference type="Proteomes" id="UP000069697"/>
    </source>
</evidence>
<evidence type="ECO:0000313" key="1">
    <source>
        <dbReference type="EMBL" id="GAS84919.1"/>
    </source>
</evidence>
<organism evidence="1 2">
    <name type="scientific">Paenibacillus amylolyticus</name>
    <dbReference type="NCBI Taxonomy" id="1451"/>
    <lineage>
        <taxon>Bacteria</taxon>
        <taxon>Bacillati</taxon>
        <taxon>Bacillota</taxon>
        <taxon>Bacilli</taxon>
        <taxon>Bacillales</taxon>
        <taxon>Paenibacillaceae</taxon>
        <taxon>Paenibacillus</taxon>
    </lineage>
</organism>
<dbReference type="AlphaFoldDB" id="A0A117I383"/>
<dbReference type="EMBL" id="BCNV01000006">
    <property type="protein sequence ID" value="GAS84919.1"/>
    <property type="molecule type" value="Genomic_DNA"/>
</dbReference>
<gene>
    <name evidence="1" type="ORF">PAHA3_5040</name>
</gene>